<sequence>MHLLNIAATADHISYTSLPWYTSDRSFTAVELQPGLVPSGDCVFGIDMVSRLVKLVSIDVALITMMMPVSAWPIIPYLPGSSINVSFAGWHIDTRR</sequence>
<reference evidence="2" key="1">
    <citation type="journal article" date="2011" name="PLoS Genet.">
        <title>Genomic analysis of the necrotrophic fungal pathogens Sclerotinia sclerotiorum and Botrytis cinerea.</title>
        <authorList>
            <person name="Amselem J."/>
            <person name="Cuomo C.A."/>
            <person name="van Kan J.A."/>
            <person name="Viaud M."/>
            <person name="Benito E.P."/>
            <person name="Couloux A."/>
            <person name="Coutinho P.M."/>
            <person name="de Vries R.P."/>
            <person name="Dyer P.S."/>
            <person name="Fillinger S."/>
            <person name="Fournier E."/>
            <person name="Gout L."/>
            <person name="Hahn M."/>
            <person name="Kohn L."/>
            <person name="Lapalu N."/>
            <person name="Plummer K.M."/>
            <person name="Pradier J.M."/>
            <person name="Quevillon E."/>
            <person name="Sharon A."/>
            <person name="Simon A."/>
            <person name="ten Have A."/>
            <person name="Tudzynski B."/>
            <person name="Tudzynski P."/>
            <person name="Wincker P."/>
            <person name="Andrew M."/>
            <person name="Anthouard V."/>
            <person name="Beever R.E."/>
            <person name="Beffa R."/>
            <person name="Benoit I."/>
            <person name="Bouzid O."/>
            <person name="Brault B."/>
            <person name="Chen Z."/>
            <person name="Choquer M."/>
            <person name="Collemare J."/>
            <person name="Cotton P."/>
            <person name="Danchin E.G."/>
            <person name="Da Silva C."/>
            <person name="Gautier A."/>
            <person name="Giraud C."/>
            <person name="Giraud T."/>
            <person name="Gonzalez C."/>
            <person name="Grossetete S."/>
            <person name="Guldener U."/>
            <person name="Henrissat B."/>
            <person name="Howlett B.J."/>
            <person name="Kodira C."/>
            <person name="Kretschmer M."/>
            <person name="Lappartient A."/>
            <person name="Leroch M."/>
            <person name="Levis C."/>
            <person name="Mauceli E."/>
            <person name="Neuveglise C."/>
            <person name="Oeser B."/>
            <person name="Pearson M."/>
            <person name="Poulain J."/>
            <person name="Poussereau N."/>
            <person name="Quesneville H."/>
            <person name="Rascle C."/>
            <person name="Schumacher J."/>
            <person name="Segurens B."/>
            <person name="Sexton A."/>
            <person name="Silva E."/>
            <person name="Sirven C."/>
            <person name="Soanes D.M."/>
            <person name="Talbot N.J."/>
            <person name="Templeton M."/>
            <person name="Yandava C."/>
            <person name="Yarden O."/>
            <person name="Zeng Q."/>
            <person name="Rollins J.A."/>
            <person name="Lebrun M.H."/>
            <person name="Dickman M."/>
        </authorList>
    </citation>
    <scope>NUCLEOTIDE SEQUENCE [LARGE SCALE GENOMIC DNA]</scope>
    <source>
        <strain evidence="2">T4</strain>
    </source>
</reference>
<dbReference type="EMBL" id="FQ790282">
    <property type="protein sequence ID" value="CCD46619.1"/>
    <property type="molecule type" value="Genomic_DNA"/>
</dbReference>
<proteinExistence type="predicted"/>
<protein>
    <submittedName>
        <fullName evidence="1">Uncharacterized protein</fullName>
    </submittedName>
</protein>
<dbReference type="HOGENOM" id="CLU_2359454_0_0_1"/>
<gene>
    <name evidence="1" type="ORF">BofuT4_uP042300.1</name>
</gene>
<evidence type="ECO:0000313" key="1">
    <source>
        <dbReference type="EMBL" id="CCD46619.1"/>
    </source>
</evidence>
<name>G2Y1S9_BOTF4</name>
<accession>G2Y1S9</accession>
<dbReference type="InParanoid" id="G2Y1S9"/>
<evidence type="ECO:0000313" key="2">
    <source>
        <dbReference type="Proteomes" id="UP000008177"/>
    </source>
</evidence>
<organism evidence="1 2">
    <name type="scientific">Botryotinia fuckeliana (strain T4)</name>
    <name type="common">Noble rot fungus</name>
    <name type="synonym">Botrytis cinerea</name>
    <dbReference type="NCBI Taxonomy" id="999810"/>
    <lineage>
        <taxon>Eukaryota</taxon>
        <taxon>Fungi</taxon>
        <taxon>Dikarya</taxon>
        <taxon>Ascomycota</taxon>
        <taxon>Pezizomycotina</taxon>
        <taxon>Leotiomycetes</taxon>
        <taxon>Helotiales</taxon>
        <taxon>Sclerotiniaceae</taxon>
        <taxon>Botrytis</taxon>
    </lineage>
</organism>
<dbReference type="Proteomes" id="UP000008177">
    <property type="component" value="Unplaced contigs"/>
</dbReference>
<dbReference type="AlphaFoldDB" id="G2Y1S9"/>